<evidence type="ECO:0000256" key="2">
    <source>
        <dbReference type="ARBA" id="ARBA00022692"/>
    </source>
</evidence>
<keyword evidence="4 5" id="KW-0472">Membrane</keyword>
<dbReference type="GO" id="GO:0006508">
    <property type="term" value="P:proteolysis"/>
    <property type="evidence" value="ECO:0007669"/>
    <property type="project" value="UniProtKB-KW"/>
</dbReference>
<dbReference type="InterPro" id="IPR035952">
    <property type="entry name" value="Rhomboid-like_sf"/>
</dbReference>
<feature type="domain" description="Peptidase S54 rhomboid" evidence="6">
    <location>
        <begin position="58"/>
        <end position="187"/>
    </location>
</feature>
<feature type="transmembrane region" description="Helical" evidence="5">
    <location>
        <begin position="117"/>
        <end position="135"/>
    </location>
</feature>
<dbReference type="InterPro" id="IPR022764">
    <property type="entry name" value="Peptidase_S54_rhomboid_dom"/>
</dbReference>
<organism evidence="7 8">
    <name type="scientific">Candidatus Comchoanobacter bicostacola</name>
    <dbReference type="NCBI Taxonomy" id="2919598"/>
    <lineage>
        <taxon>Bacteria</taxon>
        <taxon>Pseudomonadati</taxon>
        <taxon>Pseudomonadota</taxon>
        <taxon>Gammaproteobacteria</taxon>
        <taxon>Candidatus Comchoanobacterales</taxon>
        <taxon>Candidatus Comchoanobacteraceae</taxon>
        <taxon>Candidatus Comchoanobacter</taxon>
    </lineage>
</organism>
<keyword evidence="8" id="KW-1185">Reference proteome</keyword>
<reference evidence="7 8" key="1">
    <citation type="journal article" date="2022" name="Nat. Microbiol.">
        <title>The microbiome of a bacterivorous marine choanoflagellate contains a resource-demanding obligate bacterial associate.</title>
        <authorList>
            <person name="Needham D.M."/>
            <person name="Poirier C."/>
            <person name="Bachy C."/>
            <person name="George E.E."/>
            <person name="Wilken S."/>
            <person name="Yung C.C.M."/>
            <person name="Limardo A.J."/>
            <person name="Morando M."/>
            <person name="Sudek L."/>
            <person name="Malmstrom R.R."/>
            <person name="Keeling P.J."/>
            <person name="Santoro A.E."/>
            <person name="Worden A.Z."/>
        </authorList>
    </citation>
    <scope>NUCLEOTIDE SEQUENCE [LARGE SCALE GENOMIC DNA]</scope>
    <source>
        <strain evidence="7 8">Comchoano-1</strain>
    </source>
</reference>
<dbReference type="Gene3D" id="1.20.1540.10">
    <property type="entry name" value="Rhomboid-like"/>
    <property type="match status" value="1"/>
</dbReference>
<protein>
    <submittedName>
        <fullName evidence="7">Rhomboid family intramembrane serine protease</fullName>
    </submittedName>
</protein>
<sequence length="208" mass="22959">MITQLNQFLQIIIQNFPAAFSFTLLLWIIHLFNMLSMNRLSLLGIIPRFWPSLPLGPFFSPLLHADATHLAHNSFPLLILTSILFSKGITPALCIMISCAYLSGVLTWIFARTGCHIGSSALVMSLMGYLLYQAYTSPSISSIAVALVIVYYFGSLLLSFLPEDEKVSFEGHFFGLVSGIAIGYTGCIPLFKSLAQLISQLITTINLF</sequence>
<dbReference type="Pfam" id="PF01694">
    <property type="entry name" value="Rhomboid"/>
    <property type="match status" value="1"/>
</dbReference>
<feature type="transmembrane region" description="Helical" evidence="5">
    <location>
        <begin position="142"/>
        <end position="161"/>
    </location>
</feature>
<dbReference type="Proteomes" id="UP001055955">
    <property type="component" value="Chromosome"/>
</dbReference>
<evidence type="ECO:0000256" key="1">
    <source>
        <dbReference type="ARBA" id="ARBA00004141"/>
    </source>
</evidence>
<keyword evidence="7" id="KW-0378">Hydrolase</keyword>
<evidence type="ECO:0000256" key="4">
    <source>
        <dbReference type="ARBA" id="ARBA00023136"/>
    </source>
</evidence>
<feature type="transmembrane region" description="Helical" evidence="5">
    <location>
        <begin position="12"/>
        <end position="32"/>
    </location>
</feature>
<evidence type="ECO:0000313" key="8">
    <source>
        <dbReference type="Proteomes" id="UP001055955"/>
    </source>
</evidence>
<dbReference type="GO" id="GO:0008233">
    <property type="term" value="F:peptidase activity"/>
    <property type="evidence" value="ECO:0007669"/>
    <property type="project" value="UniProtKB-KW"/>
</dbReference>
<comment type="subcellular location">
    <subcellularLocation>
        <location evidence="1">Membrane</location>
        <topology evidence="1">Multi-pass membrane protein</topology>
    </subcellularLocation>
</comment>
<keyword evidence="3 5" id="KW-1133">Transmembrane helix</keyword>
<feature type="transmembrane region" description="Helical" evidence="5">
    <location>
        <begin position="173"/>
        <end position="191"/>
    </location>
</feature>
<dbReference type="RefSeq" id="WP_258568717.1">
    <property type="nucleotide sequence ID" value="NZ_CP092900.1"/>
</dbReference>
<name>A0ABY5DKB2_9GAMM</name>
<evidence type="ECO:0000256" key="3">
    <source>
        <dbReference type="ARBA" id="ARBA00022989"/>
    </source>
</evidence>
<proteinExistence type="predicted"/>
<dbReference type="SUPFAM" id="SSF144091">
    <property type="entry name" value="Rhomboid-like"/>
    <property type="match status" value="1"/>
</dbReference>
<evidence type="ECO:0000313" key="7">
    <source>
        <dbReference type="EMBL" id="UTC24928.1"/>
    </source>
</evidence>
<keyword evidence="2 5" id="KW-0812">Transmembrane</keyword>
<gene>
    <name evidence="7" type="ORF">MMH89_02035</name>
</gene>
<evidence type="ECO:0000256" key="5">
    <source>
        <dbReference type="SAM" id="Phobius"/>
    </source>
</evidence>
<accession>A0ABY5DKB2</accession>
<keyword evidence="7" id="KW-0645">Protease</keyword>
<dbReference type="EMBL" id="CP092900">
    <property type="protein sequence ID" value="UTC24928.1"/>
    <property type="molecule type" value="Genomic_DNA"/>
</dbReference>
<feature type="transmembrane region" description="Helical" evidence="5">
    <location>
        <begin position="92"/>
        <end position="111"/>
    </location>
</feature>
<evidence type="ECO:0000259" key="6">
    <source>
        <dbReference type="Pfam" id="PF01694"/>
    </source>
</evidence>